<reference evidence="2" key="1">
    <citation type="journal article" date="2020" name="Stud. Mycol.">
        <title>101 Dothideomycetes genomes: a test case for predicting lifestyles and emergence of pathogens.</title>
        <authorList>
            <person name="Haridas S."/>
            <person name="Albert R."/>
            <person name="Binder M."/>
            <person name="Bloem J."/>
            <person name="Labutti K."/>
            <person name="Salamov A."/>
            <person name="Andreopoulos B."/>
            <person name="Baker S."/>
            <person name="Barry K."/>
            <person name="Bills G."/>
            <person name="Bluhm B."/>
            <person name="Cannon C."/>
            <person name="Castanera R."/>
            <person name="Culley D."/>
            <person name="Daum C."/>
            <person name="Ezra D."/>
            <person name="Gonzalez J."/>
            <person name="Henrissat B."/>
            <person name="Kuo A."/>
            <person name="Liang C."/>
            <person name="Lipzen A."/>
            <person name="Lutzoni F."/>
            <person name="Magnuson J."/>
            <person name="Mondo S."/>
            <person name="Nolan M."/>
            <person name="Ohm R."/>
            <person name="Pangilinan J."/>
            <person name="Park H.-J."/>
            <person name="Ramirez L."/>
            <person name="Alfaro M."/>
            <person name="Sun H."/>
            <person name="Tritt A."/>
            <person name="Yoshinaga Y."/>
            <person name="Zwiers L.-H."/>
            <person name="Turgeon B."/>
            <person name="Goodwin S."/>
            <person name="Spatafora J."/>
            <person name="Crous P."/>
            <person name="Grigoriev I."/>
        </authorList>
    </citation>
    <scope>NUCLEOTIDE SEQUENCE</scope>
    <source>
        <strain evidence="2">CBS 113979</strain>
    </source>
</reference>
<proteinExistence type="predicted"/>
<dbReference type="AlphaFoldDB" id="A0A6G1GPH1"/>
<gene>
    <name evidence="2" type="ORF">K402DRAFT_397246</name>
</gene>
<dbReference type="EMBL" id="ML977181">
    <property type="protein sequence ID" value="KAF1982714.1"/>
    <property type="molecule type" value="Genomic_DNA"/>
</dbReference>
<evidence type="ECO:0000313" key="3">
    <source>
        <dbReference type="Proteomes" id="UP000800041"/>
    </source>
</evidence>
<organism evidence="2 3">
    <name type="scientific">Aulographum hederae CBS 113979</name>
    <dbReference type="NCBI Taxonomy" id="1176131"/>
    <lineage>
        <taxon>Eukaryota</taxon>
        <taxon>Fungi</taxon>
        <taxon>Dikarya</taxon>
        <taxon>Ascomycota</taxon>
        <taxon>Pezizomycotina</taxon>
        <taxon>Dothideomycetes</taxon>
        <taxon>Pleosporomycetidae</taxon>
        <taxon>Aulographales</taxon>
        <taxon>Aulographaceae</taxon>
    </lineage>
</organism>
<accession>A0A6G1GPH1</accession>
<name>A0A6G1GPH1_9PEZI</name>
<feature type="region of interest" description="Disordered" evidence="1">
    <location>
        <begin position="1"/>
        <end position="76"/>
    </location>
</feature>
<feature type="compositionally biased region" description="Polar residues" evidence="1">
    <location>
        <begin position="39"/>
        <end position="59"/>
    </location>
</feature>
<keyword evidence="3" id="KW-1185">Reference proteome</keyword>
<sequence length="76" mass="8656">MYTTDLDSWGRSRRHLPRPSQTTNLPSLPKFLPPVIELSQRQSQTPPSSHIPTLPTDSNKIYGPRSVVRHPQSVIR</sequence>
<evidence type="ECO:0000256" key="1">
    <source>
        <dbReference type="SAM" id="MobiDB-lite"/>
    </source>
</evidence>
<dbReference type="Proteomes" id="UP000800041">
    <property type="component" value="Unassembled WGS sequence"/>
</dbReference>
<evidence type="ECO:0000313" key="2">
    <source>
        <dbReference type="EMBL" id="KAF1982714.1"/>
    </source>
</evidence>
<protein>
    <submittedName>
        <fullName evidence="2">Uncharacterized protein</fullName>
    </submittedName>
</protein>